<evidence type="ECO:0000256" key="1">
    <source>
        <dbReference type="ARBA" id="ARBA00000085"/>
    </source>
</evidence>
<dbReference type="PANTHER" id="PTHR43065">
    <property type="entry name" value="SENSOR HISTIDINE KINASE"/>
    <property type="match status" value="1"/>
</dbReference>
<evidence type="ECO:0000256" key="5">
    <source>
        <dbReference type="ARBA" id="ARBA00022777"/>
    </source>
</evidence>
<dbReference type="InterPro" id="IPR005467">
    <property type="entry name" value="His_kinase_dom"/>
</dbReference>
<keyword evidence="8" id="KW-0175">Coiled coil</keyword>
<evidence type="ECO:0000256" key="4">
    <source>
        <dbReference type="ARBA" id="ARBA00022741"/>
    </source>
</evidence>
<comment type="caution">
    <text evidence="11">The sequence shown here is derived from an EMBL/GenBank/DDBJ whole genome shotgun (WGS) entry which is preliminary data.</text>
</comment>
<sequence length="423" mass="47808">MKTFSYCFLTHILALVVCVAVGVVSFVHGLLFSSFACTLISIGICFSMYRIQRRTVENLKRTIACLKRKDFSGIVPPAFADKEIRELSSELTEVIQELKGNLLNEEAKYQYYENLLNKVDTAVIVCSATGRIDWMNKAALHLLGDTATLPGEIPEALEQHHQIVRLNNQTPGLELAVSSTLITIKGRERSIITLKNIHSALEKTEMEAWQKLIRVLTHEIMNSITPIISLSDTLSERSREYPQSEHTRTSISQGLDIIHRRCKGLMEFVENYRKLTRVSPPVKTCIEVDAFFEDLKGLVAEHYVRFRVAKEGMVWNADRPQMEQVFLNLLKNAREACSRRPSPEVEVVAEPMANGIRFLVSDNGEGILPEVKERIFVPFFTTKPNGSGIGLSLCRQVVSLHGGRIYVESELDKGTRFVMELPR</sequence>
<keyword evidence="7" id="KW-0902">Two-component regulatory system</keyword>
<name>A0AAW5N8I3_9BACT</name>
<dbReference type="Pfam" id="PF13188">
    <property type="entry name" value="PAS_8"/>
    <property type="match status" value="1"/>
</dbReference>
<keyword evidence="5" id="KW-0418">Kinase</keyword>
<keyword evidence="9" id="KW-0472">Membrane</keyword>
<keyword evidence="4" id="KW-0547">Nucleotide-binding</keyword>
<gene>
    <name evidence="11" type="ORF">NW209_06150</name>
</gene>
<organism evidence="11 12">
    <name type="scientific">Phocaeicola barnesiae</name>
    <dbReference type="NCBI Taxonomy" id="376804"/>
    <lineage>
        <taxon>Bacteria</taxon>
        <taxon>Pseudomonadati</taxon>
        <taxon>Bacteroidota</taxon>
        <taxon>Bacteroidia</taxon>
        <taxon>Bacteroidales</taxon>
        <taxon>Bacteroidaceae</taxon>
        <taxon>Phocaeicola</taxon>
    </lineage>
</organism>
<dbReference type="InterPro" id="IPR003594">
    <property type="entry name" value="HATPase_dom"/>
</dbReference>
<feature type="coiled-coil region" evidence="8">
    <location>
        <begin position="49"/>
        <end position="115"/>
    </location>
</feature>
<keyword evidence="3" id="KW-0808">Transferase</keyword>
<dbReference type="Proteomes" id="UP001204579">
    <property type="component" value="Unassembled WGS sequence"/>
</dbReference>
<dbReference type="GO" id="GO:0004673">
    <property type="term" value="F:protein histidine kinase activity"/>
    <property type="evidence" value="ECO:0007669"/>
    <property type="project" value="UniProtKB-EC"/>
</dbReference>
<dbReference type="GO" id="GO:0005524">
    <property type="term" value="F:ATP binding"/>
    <property type="evidence" value="ECO:0007669"/>
    <property type="project" value="UniProtKB-KW"/>
</dbReference>
<dbReference type="SMART" id="SM00387">
    <property type="entry name" value="HATPase_c"/>
    <property type="match status" value="1"/>
</dbReference>
<dbReference type="EMBL" id="JANRHJ010000006">
    <property type="protein sequence ID" value="MCR8873594.1"/>
    <property type="molecule type" value="Genomic_DNA"/>
</dbReference>
<keyword evidence="6 11" id="KW-0067">ATP-binding</keyword>
<dbReference type="EC" id="2.7.13.3" evidence="2"/>
<evidence type="ECO:0000313" key="11">
    <source>
        <dbReference type="EMBL" id="MCR8873594.1"/>
    </source>
</evidence>
<dbReference type="PROSITE" id="PS50109">
    <property type="entry name" value="HIS_KIN"/>
    <property type="match status" value="1"/>
</dbReference>
<dbReference type="SUPFAM" id="SSF55874">
    <property type="entry name" value="ATPase domain of HSP90 chaperone/DNA topoisomerase II/histidine kinase"/>
    <property type="match status" value="1"/>
</dbReference>
<dbReference type="PANTHER" id="PTHR43065:SF46">
    <property type="entry name" value="C4-DICARBOXYLATE TRANSPORT SENSOR PROTEIN DCTB"/>
    <property type="match status" value="1"/>
</dbReference>
<keyword evidence="9" id="KW-0812">Transmembrane</keyword>
<accession>A0AAW5N8I3</accession>
<evidence type="ECO:0000256" key="7">
    <source>
        <dbReference type="ARBA" id="ARBA00023012"/>
    </source>
</evidence>
<feature type="transmembrane region" description="Helical" evidence="9">
    <location>
        <begin position="30"/>
        <end position="51"/>
    </location>
</feature>
<keyword evidence="12" id="KW-1185">Reference proteome</keyword>
<evidence type="ECO:0000313" key="12">
    <source>
        <dbReference type="Proteomes" id="UP001204579"/>
    </source>
</evidence>
<dbReference type="Pfam" id="PF02518">
    <property type="entry name" value="HATPase_c"/>
    <property type="match status" value="1"/>
</dbReference>
<evidence type="ECO:0000256" key="8">
    <source>
        <dbReference type="SAM" id="Coils"/>
    </source>
</evidence>
<comment type="catalytic activity">
    <reaction evidence="1">
        <text>ATP + protein L-histidine = ADP + protein N-phospho-L-histidine.</text>
        <dbReference type="EC" id="2.7.13.3"/>
    </reaction>
</comment>
<dbReference type="RefSeq" id="WP_258335612.1">
    <property type="nucleotide sequence ID" value="NZ_JANRHJ010000006.1"/>
</dbReference>
<feature type="domain" description="Histidine kinase" evidence="10">
    <location>
        <begin position="215"/>
        <end position="423"/>
    </location>
</feature>
<evidence type="ECO:0000256" key="9">
    <source>
        <dbReference type="SAM" id="Phobius"/>
    </source>
</evidence>
<reference evidence="11 12" key="1">
    <citation type="submission" date="2022-08" db="EMBL/GenBank/DDBJ databases">
        <authorList>
            <person name="Zeman M."/>
            <person name="Kubasova T."/>
        </authorList>
    </citation>
    <scope>NUCLEOTIDE SEQUENCE [LARGE SCALE GENOMIC DNA]</scope>
    <source>
        <strain evidence="11 12">ET62</strain>
    </source>
</reference>
<dbReference type="InterPro" id="IPR000014">
    <property type="entry name" value="PAS"/>
</dbReference>
<protein>
    <recommendedName>
        <fullName evidence="2">histidine kinase</fullName>
        <ecNumber evidence="2">2.7.13.3</ecNumber>
    </recommendedName>
</protein>
<dbReference type="AlphaFoldDB" id="A0AAW5N8I3"/>
<proteinExistence type="predicted"/>
<evidence type="ECO:0000256" key="3">
    <source>
        <dbReference type="ARBA" id="ARBA00022679"/>
    </source>
</evidence>
<evidence type="ECO:0000259" key="10">
    <source>
        <dbReference type="PROSITE" id="PS50109"/>
    </source>
</evidence>
<dbReference type="Gene3D" id="3.30.565.10">
    <property type="entry name" value="Histidine kinase-like ATPase, C-terminal domain"/>
    <property type="match status" value="1"/>
</dbReference>
<evidence type="ECO:0000256" key="2">
    <source>
        <dbReference type="ARBA" id="ARBA00012438"/>
    </source>
</evidence>
<evidence type="ECO:0000256" key="6">
    <source>
        <dbReference type="ARBA" id="ARBA00022840"/>
    </source>
</evidence>
<dbReference type="InterPro" id="IPR036890">
    <property type="entry name" value="HATPase_C_sf"/>
</dbReference>
<dbReference type="InterPro" id="IPR004358">
    <property type="entry name" value="Sig_transdc_His_kin-like_C"/>
</dbReference>
<keyword evidence="9" id="KW-1133">Transmembrane helix</keyword>
<dbReference type="GO" id="GO:0000160">
    <property type="term" value="P:phosphorelay signal transduction system"/>
    <property type="evidence" value="ECO:0007669"/>
    <property type="project" value="UniProtKB-KW"/>
</dbReference>
<dbReference type="PRINTS" id="PR00344">
    <property type="entry name" value="BCTRLSENSOR"/>
</dbReference>